<dbReference type="Proteomes" id="UP000273405">
    <property type="component" value="Unassembled WGS sequence"/>
</dbReference>
<reference evidence="2" key="1">
    <citation type="submission" date="2018-09" db="EMBL/GenBank/DDBJ databases">
        <authorList>
            <person name="Livingstone P.G."/>
            <person name="Whitworth D.E."/>
        </authorList>
    </citation>
    <scope>NUCLEOTIDE SEQUENCE [LARGE SCALE GENOMIC DNA]</scope>
    <source>
        <strain evidence="2">CA040B</strain>
    </source>
</reference>
<comment type="caution">
    <text evidence="1">The sequence shown here is derived from an EMBL/GenBank/DDBJ whole genome shotgun (WGS) entry which is preliminary data.</text>
</comment>
<evidence type="ECO:0000313" key="2">
    <source>
        <dbReference type="Proteomes" id="UP000273405"/>
    </source>
</evidence>
<name>A0A3A8NTY5_9BACT</name>
<sequence length="61" mass="6286">MKTLTALSQRFLRLFLADVSAGACIAEAGCCCNAARTKRLNCYAACILGSCRSGSGSGCYG</sequence>
<keyword evidence="2" id="KW-1185">Reference proteome</keyword>
<protein>
    <submittedName>
        <fullName evidence="1">Uncharacterized protein</fullName>
    </submittedName>
</protein>
<evidence type="ECO:0000313" key="1">
    <source>
        <dbReference type="EMBL" id="RKH46919.1"/>
    </source>
</evidence>
<organism evidence="1 2">
    <name type="scientific">Corallococcus sicarius</name>
    <dbReference type="NCBI Taxonomy" id="2316726"/>
    <lineage>
        <taxon>Bacteria</taxon>
        <taxon>Pseudomonadati</taxon>
        <taxon>Myxococcota</taxon>
        <taxon>Myxococcia</taxon>
        <taxon>Myxococcales</taxon>
        <taxon>Cystobacterineae</taxon>
        <taxon>Myxococcaceae</taxon>
        <taxon>Corallococcus</taxon>
    </lineage>
</organism>
<accession>A0A3A8NTY5</accession>
<proteinExistence type="predicted"/>
<gene>
    <name evidence="1" type="ORF">D7X12_04080</name>
</gene>
<dbReference type="AlphaFoldDB" id="A0A3A8NTY5"/>
<dbReference type="EMBL" id="RAWG01000016">
    <property type="protein sequence ID" value="RKH46919.1"/>
    <property type="molecule type" value="Genomic_DNA"/>
</dbReference>
<dbReference type="RefSeq" id="WP_120623954.1">
    <property type="nucleotide sequence ID" value="NZ_RAWG01000016.1"/>
</dbReference>